<organism evidence="4 5">
    <name type="scientific">Eiseniibacteriota bacterium</name>
    <dbReference type="NCBI Taxonomy" id="2212470"/>
    <lineage>
        <taxon>Bacteria</taxon>
        <taxon>Candidatus Eiseniibacteriota</taxon>
    </lineage>
</organism>
<keyword evidence="1" id="KW-0378">Hydrolase</keyword>
<accession>A0A538SAQ8</accession>
<dbReference type="EMBL" id="VBOT01000141">
    <property type="protein sequence ID" value="TMQ48458.1"/>
    <property type="molecule type" value="Genomic_DNA"/>
</dbReference>
<feature type="domain" description="PPM-type phosphatase" evidence="3">
    <location>
        <begin position="176"/>
        <end position="393"/>
    </location>
</feature>
<feature type="transmembrane region" description="Helical" evidence="2">
    <location>
        <begin position="12"/>
        <end position="32"/>
    </location>
</feature>
<proteinExistence type="predicted"/>
<feature type="transmembrane region" description="Helical" evidence="2">
    <location>
        <begin position="89"/>
        <end position="115"/>
    </location>
</feature>
<dbReference type="InterPro" id="IPR001932">
    <property type="entry name" value="PPM-type_phosphatase-like_dom"/>
</dbReference>
<sequence>MPRRSPPSSPLWGLLGVLWHMPLWAVPFALFFGTIYGSGLRSYFPAYVVSLVFAYSIGLSLWVLESFLLRRIIGEAIEGRKEKFWLRGLSYAVASLVGSFAAATLVHFTLIPGFLGGPRQLAGIAMFTLIFTVLFGGLTYAIRFYRQSIEKARAEQELHLPRRIQRSFLLSQFPEMPRLEVHAVNVSSKQVSGDFYDVVPAGERAFLLAIADVAGKGVPAALLSSMLQASLRTQANSTASVAAILRNINSLVYRSTAVEQFATFFLARIEEDTLRLSYSNAGHNFPIVFRKNGERLTLERGGTVVGILEGAAFEEASLVLAPGDRVVFYTDGINEAANARGEMFGEGRILEAVRSLPADLPAREINQRILDAVHRFLDGEEPGDDMTLMALRVLEPSPEDPGERALGPAH</sequence>
<reference evidence="4 5" key="1">
    <citation type="journal article" date="2019" name="Nat. Microbiol.">
        <title>Mediterranean grassland soil C-N compound turnover is dependent on rainfall and depth, and is mediated by genomically divergent microorganisms.</title>
        <authorList>
            <person name="Diamond S."/>
            <person name="Andeer P.F."/>
            <person name="Li Z."/>
            <person name="Crits-Christoph A."/>
            <person name="Burstein D."/>
            <person name="Anantharaman K."/>
            <person name="Lane K.R."/>
            <person name="Thomas B.C."/>
            <person name="Pan C."/>
            <person name="Northen T.R."/>
            <person name="Banfield J.F."/>
        </authorList>
    </citation>
    <scope>NUCLEOTIDE SEQUENCE [LARGE SCALE GENOMIC DNA]</scope>
    <source>
        <strain evidence="4">WS_3</strain>
    </source>
</reference>
<dbReference type="InterPro" id="IPR036457">
    <property type="entry name" value="PPM-type-like_dom_sf"/>
</dbReference>
<dbReference type="SUPFAM" id="SSF81606">
    <property type="entry name" value="PP2C-like"/>
    <property type="match status" value="1"/>
</dbReference>
<dbReference type="Pfam" id="PF07228">
    <property type="entry name" value="SpoIIE"/>
    <property type="match status" value="1"/>
</dbReference>
<dbReference type="GO" id="GO:0016791">
    <property type="term" value="F:phosphatase activity"/>
    <property type="evidence" value="ECO:0007669"/>
    <property type="project" value="TreeGrafter"/>
</dbReference>
<evidence type="ECO:0000313" key="4">
    <source>
        <dbReference type="EMBL" id="TMQ48458.1"/>
    </source>
</evidence>
<dbReference type="Gene3D" id="3.60.40.10">
    <property type="entry name" value="PPM-type phosphatase domain"/>
    <property type="match status" value="1"/>
</dbReference>
<dbReference type="SMART" id="SM00331">
    <property type="entry name" value="PP2C_SIG"/>
    <property type="match status" value="1"/>
</dbReference>
<dbReference type="Proteomes" id="UP000320184">
    <property type="component" value="Unassembled WGS sequence"/>
</dbReference>
<name>A0A538SAQ8_UNCEI</name>
<evidence type="ECO:0000256" key="1">
    <source>
        <dbReference type="ARBA" id="ARBA00022801"/>
    </source>
</evidence>
<evidence type="ECO:0000259" key="3">
    <source>
        <dbReference type="SMART" id="SM00331"/>
    </source>
</evidence>
<keyword evidence="2" id="KW-0472">Membrane</keyword>
<protein>
    <recommendedName>
        <fullName evidence="3">PPM-type phosphatase domain-containing protein</fullName>
    </recommendedName>
</protein>
<feature type="transmembrane region" description="Helical" evidence="2">
    <location>
        <begin position="44"/>
        <end position="68"/>
    </location>
</feature>
<keyword evidence="2" id="KW-0812">Transmembrane</keyword>
<keyword evidence="2" id="KW-1133">Transmembrane helix</keyword>
<dbReference type="AlphaFoldDB" id="A0A538SAQ8"/>
<comment type="caution">
    <text evidence="4">The sequence shown here is derived from an EMBL/GenBank/DDBJ whole genome shotgun (WGS) entry which is preliminary data.</text>
</comment>
<gene>
    <name evidence="4" type="ORF">E6K73_11950</name>
</gene>
<evidence type="ECO:0000313" key="5">
    <source>
        <dbReference type="Proteomes" id="UP000320184"/>
    </source>
</evidence>
<feature type="transmembrane region" description="Helical" evidence="2">
    <location>
        <begin position="121"/>
        <end position="142"/>
    </location>
</feature>
<dbReference type="InterPro" id="IPR052016">
    <property type="entry name" value="Bact_Sigma-Reg"/>
</dbReference>
<evidence type="ECO:0000256" key="2">
    <source>
        <dbReference type="SAM" id="Phobius"/>
    </source>
</evidence>
<dbReference type="PANTHER" id="PTHR43156:SF2">
    <property type="entry name" value="STAGE II SPORULATION PROTEIN E"/>
    <property type="match status" value="1"/>
</dbReference>
<dbReference type="PANTHER" id="PTHR43156">
    <property type="entry name" value="STAGE II SPORULATION PROTEIN E-RELATED"/>
    <property type="match status" value="1"/>
</dbReference>